<proteinExistence type="predicted"/>
<feature type="domain" description="Amine oxidase" evidence="2">
    <location>
        <begin position="12"/>
        <end position="258"/>
    </location>
</feature>
<evidence type="ECO:0000256" key="1">
    <source>
        <dbReference type="ARBA" id="ARBA00023002"/>
    </source>
</evidence>
<dbReference type="Pfam" id="PF01593">
    <property type="entry name" value="Amino_oxidase"/>
    <property type="match status" value="1"/>
</dbReference>
<dbReference type="PANTHER" id="PTHR43734:SF7">
    <property type="entry name" value="4,4'-DIAPONEUROSPORENE OXYGENASE"/>
    <property type="match status" value="1"/>
</dbReference>
<dbReference type="InterPro" id="IPR002937">
    <property type="entry name" value="Amino_oxidase"/>
</dbReference>
<evidence type="ECO:0000259" key="2">
    <source>
        <dbReference type="Pfam" id="PF01593"/>
    </source>
</evidence>
<organism evidence="3">
    <name type="scientific">marine metagenome</name>
    <dbReference type="NCBI Taxonomy" id="408172"/>
    <lineage>
        <taxon>unclassified sequences</taxon>
        <taxon>metagenomes</taxon>
        <taxon>ecological metagenomes</taxon>
    </lineage>
</organism>
<feature type="non-terminal residue" evidence="3">
    <location>
        <position position="361"/>
    </location>
</feature>
<sequence length="361" mass="40988">MHYDVIVIGSGLSGLAAGIRLAMFDKKVLIAEKHTVVGGLNSYYTRKSRIIDVGLHAMTNYAPKGKRSTPLGKLLKQLRLSYDDFRLCEQEVSEIRFPDKNLRFTNDFEFLKQEISEQFPDQMDGFIRLVKKVESFDELSLMKSEWTSSQDILKSYISNPTLIDMLFCPLMFYGNASERDMDFYQFVIMFKSIFIEGFAKPQGGMPYILNLLVEKYKSLGGELRMGAEVEFINSEKGVFKSLSLIGGEKLTADALISSMGRVETMKCCELSLKDALVNESVGQVSFMESLFALDREPSDLGYSQSIVFFCTKNRFHYEVPMNPIDISSGVLCCPNNFRYPEPLSEGMIRLTNLASFHLWDV</sequence>
<dbReference type="EMBL" id="UINC01085815">
    <property type="protein sequence ID" value="SVC33703.1"/>
    <property type="molecule type" value="Genomic_DNA"/>
</dbReference>
<dbReference type="GO" id="GO:0016491">
    <property type="term" value="F:oxidoreductase activity"/>
    <property type="evidence" value="ECO:0007669"/>
    <property type="project" value="UniProtKB-KW"/>
</dbReference>
<dbReference type="PANTHER" id="PTHR43734">
    <property type="entry name" value="PHYTOENE DESATURASE"/>
    <property type="match status" value="1"/>
</dbReference>
<dbReference type="InterPro" id="IPR036188">
    <property type="entry name" value="FAD/NAD-bd_sf"/>
</dbReference>
<evidence type="ECO:0000313" key="3">
    <source>
        <dbReference type="EMBL" id="SVC33703.1"/>
    </source>
</evidence>
<reference evidence="3" key="1">
    <citation type="submission" date="2018-05" db="EMBL/GenBank/DDBJ databases">
        <authorList>
            <person name="Lanie J.A."/>
            <person name="Ng W.-L."/>
            <person name="Kazmierczak K.M."/>
            <person name="Andrzejewski T.M."/>
            <person name="Davidsen T.M."/>
            <person name="Wayne K.J."/>
            <person name="Tettelin H."/>
            <person name="Glass J.I."/>
            <person name="Rusch D."/>
            <person name="Podicherti R."/>
            <person name="Tsui H.-C.T."/>
            <person name="Winkler M.E."/>
        </authorList>
    </citation>
    <scope>NUCLEOTIDE SEQUENCE</scope>
</reference>
<dbReference type="Gene3D" id="3.50.50.60">
    <property type="entry name" value="FAD/NAD(P)-binding domain"/>
    <property type="match status" value="2"/>
</dbReference>
<dbReference type="SUPFAM" id="SSF51905">
    <property type="entry name" value="FAD/NAD(P)-binding domain"/>
    <property type="match status" value="1"/>
</dbReference>
<dbReference type="AlphaFoldDB" id="A0A382LCA6"/>
<keyword evidence="1" id="KW-0560">Oxidoreductase</keyword>
<accession>A0A382LCA6</accession>
<protein>
    <recommendedName>
        <fullName evidence="2">Amine oxidase domain-containing protein</fullName>
    </recommendedName>
</protein>
<gene>
    <name evidence="3" type="ORF">METZ01_LOCUS286557</name>
</gene>
<name>A0A382LCA6_9ZZZZ</name>